<organism evidence="8 9">
    <name type="scientific">Archangium gephyra</name>
    <dbReference type="NCBI Taxonomy" id="48"/>
    <lineage>
        <taxon>Bacteria</taxon>
        <taxon>Pseudomonadati</taxon>
        <taxon>Myxococcota</taxon>
        <taxon>Myxococcia</taxon>
        <taxon>Myxococcales</taxon>
        <taxon>Cystobacterineae</taxon>
        <taxon>Archangiaceae</taxon>
        <taxon>Archangium</taxon>
    </lineage>
</organism>
<dbReference type="CDD" id="cd01658">
    <property type="entry name" value="Ribosomal_L30"/>
    <property type="match status" value="1"/>
</dbReference>
<keyword evidence="3 8" id="KW-0689">Ribosomal protein</keyword>
<evidence type="ECO:0000256" key="2">
    <source>
        <dbReference type="ARBA" id="ARBA00011838"/>
    </source>
</evidence>
<dbReference type="GO" id="GO:0003735">
    <property type="term" value="F:structural constituent of ribosome"/>
    <property type="evidence" value="ECO:0007669"/>
    <property type="project" value="InterPro"/>
</dbReference>
<keyword evidence="4" id="KW-0687">Ribonucleoprotein</keyword>
<comment type="caution">
    <text evidence="8">The sequence shown here is derived from an EMBL/GenBank/DDBJ whole genome shotgun (WGS) entry which is preliminary data.</text>
</comment>
<sequence>MGIKIKLIKSPSSASARQVATVKGLGVWKFGSEKLLKDTPAIRGMLDKVRHLVAFEIVKEEPTVRARTKPRKIRARDASRAKAAAKAK</sequence>
<evidence type="ECO:0000256" key="6">
    <source>
        <dbReference type="SAM" id="MobiDB-lite"/>
    </source>
</evidence>
<dbReference type="Proteomes" id="UP000249061">
    <property type="component" value="Unassembled WGS sequence"/>
</dbReference>
<protein>
    <recommendedName>
        <fullName evidence="5">50S ribosomal protein L30</fullName>
    </recommendedName>
</protein>
<evidence type="ECO:0000313" key="9">
    <source>
        <dbReference type="Proteomes" id="UP000249061"/>
    </source>
</evidence>
<comment type="similarity">
    <text evidence="1">Belongs to the universal ribosomal protein uL30 family.</text>
</comment>
<dbReference type="GO" id="GO:0015934">
    <property type="term" value="C:large ribosomal subunit"/>
    <property type="evidence" value="ECO:0007669"/>
    <property type="project" value="InterPro"/>
</dbReference>
<feature type="region of interest" description="Disordered" evidence="6">
    <location>
        <begin position="67"/>
        <end position="88"/>
    </location>
</feature>
<evidence type="ECO:0000256" key="5">
    <source>
        <dbReference type="ARBA" id="ARBA00035492"/>
    </source>
</evidence>
<evidence type="ECO:0000313" key="8">
    <source>
        <dbReference type="EMBL" id="PZR09879.1"/>
    </source>
</evidence>
<name>A0A2W5T343_9BACT</name>
<feature type="domain" description="Large ribosomal subunit protein uL30-like ferredoxin-like fold" evidence="7">
    <location>
        <begin position="3"/>
        <end position="53"/>
    </location>
</feature>
<dbReference type="SUPFAM" id="SSF55129">
    <property type="entry name" value="Ribosomal protein L30p/L7e"/>
    <property type="match status" value="1"/>
</dbReference>
<evidence type="ECO:0000256" key="1">
    <source>
        <dbReference type="ARBA" id="ARBA00007594"/>
    </source>
</evidence>
<dbReference type="HAMAP" id="MF_01371_B">
    <property type="entry name" value="Ribosomal_uL30_B"/>
    <property type="match status" value="1"/>
</dbReference>
<dbReference type="InterPro" id="IPR016082">
    <property type="entry name" value="Ribosomal_uL30_ferredoxin-like"/>
</dbReference>
<evidence type="ECO:0000256" key="3">
    <source>
        <dbReference type="ARBA" id="ARBA00022980"/>
    </source>
</evidence>
<comment type="subunit">
    <text evidence="2">Part of the 50S ribosomal subunit.</text>
</comment>
<accession>A0A2W5T343</accession>
<dbReference type="Pfam" id="PF00327">
    <property type="entry name" value="Ribosomal_L30"/>
    <property type="match status" value="1"/>
</dbReference>
<dbReference type="EMBL" id="QFQP01000019">
    <property type="protein sequence ID" value="PZR09879.1"/>
    <property type="molecule type" value="Genomic_DNA"/>
</dbReference>
<evidence type="ECO:0000259" key="7">
    <source>
        <dbReference type="Pfam" id="PF00327"/>
    </source>
</evidence>
<dbReference type="GO" id="GO:0006412">
    <property type="term" value="P:translation"/>
    <property type="evidence" value="ECO:0007669"/>
    <property type="project" value="InterPro"/>
</dbReference>
<dbReference type="AlphaFoldDB" id="A0A2W5T343"/>
<dbReference type="InterPro" id="IPR005996">
    <property type="entry name" value="Ribosomal_uL30_bac-type"/>
</dbReference>
<reference evidence="8 9" key="1">
    <citation type="submission" date="2017-08" db="EMBL/GenBank/DDBJ databases">
        <title>Infants hospitalized years apart are colonized by the same room-sourced microbial strains.</title>
        <authorList>
            <person name="Brooks B."/>
            <person name="Olm M.R."/>
            <person name="Firek B.A."/>
            <person name="Baker R."/>
            <person name="Thomas B.C."/>
            <person name="Morowitz M.J."/>
            <person name="Banfield J.F."/>
        </authorList>
    </citation>
    <scope>NUCLEOTIDE SEQUENCE [LARGE SCALE GENOMIC DNA]</scope>
    <source>
        <strain evidence="8">S2_003_000_R2_14</strain>
    </source>
</reference>
<dbReference type="InterPro" id="IPR036919">
    <property type="entry name" value="Ribo_uL30_ferredoxin-like_sf"/>
</dbReference>
<gene>
    <name evidence="8" type="ORF">DI536_21355</name>
</gene>
<dbReference type="NCBIfam" id="TIGR01308">
    <property type="entry name" value="rpmD_bact"/>
    <property type="match status" value="1"/>
</dbReference>
<proteinExistence type="inferred from homology"/>
<dbReference type="Gene3D" id="3.30.1390.20">
    <property type="entry name" value="Ribosomal protein L30, ferredoxin-like fold domain"/>
    <property type="match status" value="1"/>
</dbReference>
<evidence type="ECO:0000256" key="4">
    <source>
        <dbReference type="ARBA" id="ARBA00023274"/>
    </source>
</evidence>